<evidence type="ECO:0000256" key="8">
    <source>
        <dbReference type="ARBA" id="ARBA00022927"/>
    </source>
</evidence>
<comment type="similarity">
    <text evidence="2">Belongs to the GSP N family.</text>
</comment>
<dbReference type="KEGG" id="asr:WL1483_2112"/>
<evidence type="ECO:0000256" key="4">
    <source>
        <dbReference type="ARBA" id="ARBA00022448"/>
    </source>
</evidence>
<keyword evidence="4" id="KW-0813">Transport</keyword>
<evidence type="ECO:0000256" key="5">
    <source>
        <dbReference type="ARBA" id="ARBA00022475"/>
    </source>
</evidence>
<keyword evidence="7" id="KW-0812">Transmembrane</keyword>
<name>A0A0S2SIK3_9GAMM</name>
<dbReference type="EMBL" id="CP013067">
    <property type="protein sequence ID" value="ALP41531.1"/>
    <property type="molecule type" value="Genomic_DNA"/>
</dbReference>
<dbReference type="Proteomes" id="UP000058114">
    <property type="component" value="Chromosome"/>
</dbReference>
<dbReference type="PATRIC" id="fig|652.5.peg.4160"/>
<keyword evidence="9" id="KW-0472">Membrane</keyword>
<dbReference type="GO" id="GO:0015627">
    <property type="term" value="C:type II protein secretion system complex"/>
    <property type="evidence" value="ECO:0007669"/>
    <property type="project" value="InterPro"/>
</dbReference>
<sequence length="252" mass="27811">MKQRILIALLFLVAYLGFLIARLPADLVVRYAPLPPMVSLEGVSGTLWQGQAARLQVASESFSNLSWDLEVGSLLTLSPRVALRFGQRGGLNGEALVGWQQSRITARDLVLNMPAPWLLSRLPLRLPFPLEVAGQLQLKVDEFAQGQPWCESLYGTLDWVGARADTPAGKLDLADPSAKLLCQQGKLVAELRQSSEQVSLTGKVELMAGRQFLFQGFLKPGPELPEQMRQGLPFLGQPDSQGRYPLREQGYF</sequence>
<evidence type="ECO:0000256" key="3">
    <source>
        <dbReference type="ARBA" id="ARBA00021563"/>
    </source>
</evidence>
<dbReference type="RefSeq" id="WP_060587888.1">
    <property type="nucleotide sequence ID" value="NZ_CP013067.1"/>
</dbReference>
<evidence type="ECO:0000256" key="7">
    <source>
        <dbReference type="ARBA" id="ARBA00022692"/>
    </source>
</evidence>
<dbReference type="Pfam" id="PF01203">
    <property type="entry name" value="T2SSN"/>
    <property type="match status" value="1"/>
</dbReference>
<keyword evidence="5" id="KW-1003">Cell membrane</keyword>
<reference evidence="11 12" key="2">
    <citation type="journal article" date="2016" name="Genome Announc.">
        <title>Complete Genome Sequence of the Highly Virulent Aeromonas schubertii Strain WL1483, Isolated from Diseased Snakehead Fish (Channa argus) in China.</title>
        <authorList>
            <person name="Liu L."/>
            <person name="Li N."/>
            <person name="Zhang D."/>
            <person name="Fu X."/>
            <person name="Shi C."/>
            <person name="Lin Q."/>
            <person name="Hao G."/>
        </authorList>
    </citation>
    <scope>NUCLEOTIDE SEQUENCE [LARGE SCALE GENOMIC DNA]</scope>
    <source>
        <strain evidence="11 12">WL1483</strain>
    </source>
</reference>
<evidence type="ECO:0000256" key="9">
    <source>
        <dbReference type="ARBA" id="ARBA00023136"/>
    </source>
</evidence>
<protein>
    <recommendedName>
        <fullName evidence="3">Type II secretion system protein N</fullName>
    </recommendedName>
    <alternativeName>
        <fullName evidence="10">General secretion pathway protein N</fullName>
    </alternativeName>
</protein>
<evidence type="ECO:0000256" key="1">
    <source>
        <dbReference type="ARBA" id="ARBA00004533"/>
    </source>
</evidence>
<gene>
    <name evidence="11" type="primary">exeN</name>
    <name evidence="11" type="ORF">WL1483_2112</name>
</gene>
<dbReference type="AlphaFoldDB" id="A0A0S2SIK3"/>
<evidence type="ECO:0000256" key="6">
    <source>
        <dbReference type="ARBA" id="ARBA00022519"/>
    </source>
</evidence>
<keyword evidence="8" id="KW-0653">Protein transport</keyword>
<evidence type="ECO:0000256" key="10">
    <source>
        <dbReference type="ARBA" id="ARBA00030772"/>
    </source>
</evidence>
<keyword evidence="6" id="KW-0997">Cell inner membrane</keyword>
<accession>A0A0S2SIK3</accession>
<proteinExistence type="inferred from homology"/>
<dbReference type="InterPro" id="IPR022792">
    <property type="entry name" value="T2SS_protein-GspN"/>
</dbReference>
<reference evidence="12" key="1">
    <citation type="submission" date="2015-10" db="EMBL/GenBank/DDBJ databases">
        <title>Complete Genome Sequence of Aeromonas schubertii strain WL1483.</title>
        <authorList>
            <person name="Liu L."/>
        </authorList>
    </citation>
    <scope>NUCLEOTIDE SEQUENCE [LARGE SCALE GENOMIC DNA]</scope>
    <source>
        <strain evidence="12">WL1483</strain>
    </source>
</reference>
<organism evidence="11 12">
    <name type="scientific">Aeromonas schubertii</name>
    <dbReference type="NCBI Taxonomy" id="652"/>
    <lineage>
        <taxon>Bacteria</taxon>
        <taxon>Pseudomonadati</taxon>
        <taxon>Pseudomonadota</taxon>
        <taxon>Gammaproteobacteria</taxon>
        <taxon>Aeromonadales</taxon>
        <taxon>Aeromonadaceae</taxon>
        <taxon>Aeromonas</taxon>
    </lineage>
</organism>
<evidence type="ECO:0000313" key="11">
    <source>
        <dbReference type="EMBL" id="ALP41531.1"/>
    </source>
</evidence>
<evidence type="ECO:0000313" key="12">
    <source>
        <dbReference type="Proteomes" id="UP000058114"/>
    </source>
</evidence>
<dbReference type="GO" id="GO:0015628">
    <property type="term" value="P:protein secretion by the type II secretion system"/>
    <property type="evidence" value="ECO:0007669"/>
    <property type="project" value="InterPro"/>
</dbReference>
<evidence type="ECO:0000256" key="2">
    <source>
        <dbReference type="ARBA" id="ARBA00007208"/>
    </source>
</evidence>
<comment type="subcellular location">
    <subcellularLocation>
        <location evidence="1">Cell inner membrane</location>
    </subcellularLocation>
</comment>
<dbReference type="GO" id="GO:0005886">
    <property type="term" value="C:plasma membrane"/>
    <property type="evidence" value="ECO:0007669"/>
    <property type="project" value="UniProtKB-SubCell"/>
</dbReference>